<dbReference type="Pfam" id="PF19575">
    <property type="entry name" value="HTH_58"/>
    <property type="match status" value="2"/>
</dbReference>
<evidence type="ECO:0000259" key="2">
    <source>
        <dbReference type="Pfam" id="PF19575"/>
    </source>
</evidence>
<dbReference type="Proteomes" id="UP001340816">
    <property type="component" value="Chromosome"/>
</dbReference>
<dbReference type="InterPro" id="IPR045745">
    <property type="entry name" value="HTH_58_Actinobacteria-type"/>
</dbReference>
<name>A0ABZ1H5E7_STRPH</name>
<dbReference type="RefSeq" id="WP_326758618.1">
    <property type="nucleotide sequence ID" value="NZ_CP109135.1"/>
</dbReference>
<sequence length="195" mass="21519">MELRRVNPPTPPPAGTETGEVTPQCLREQYESGATVAELVATSGLSYGTVLNRLREAGTVMRTSWQTRRLRDGQARRNLAAHLRRLYEQHGATLTELAAAGAGTRRVARQLLIEAGGTPRTTRQTLRIRTAADAAARKKLAVSLRSRYEAGASVPELAKECNYSVATVYRLLHQAGTRMRPQHRHGPARQTRTRS</sequence>
<feature type="region of interest" description="Disordered" evidence="1">
    <location>
        <begin position="1"/>
        <end position="21"/>
    </location>
</feature>
<keyword evidence="4" id="KW-1185">Reference proteome</keyword>
<feature type="domain" description="Helix-turn-helix" evidence="2">
    <location>
        <begin position="25"/>
        <end position="63"/>
    </location>
</feature>
<organism evidence="3 4">
    <name type="scientific">Streptomyces phaeochromogenes</name>
    <dbReference type="NCBI Taxonomy" id="1923"/>
    <lineage>
        <taxon>Bacteria</taxon>
        <taxon>Bacillati</taxon>
        <taxon>Actinomycetota</taxon>
        <taxon>Actinomycetes</taxon>
        <taxon>Kitasatosporales</taxon>
        <taxon>Streptomycetaceae</taxon>
        <taxon>Streptomyces</taxon>
        <taxon>Streptomyces phaeochromogenes group</taxon>
    </lineage>
</organism>
<dbReference type="EMBL" id="CP109135">
    <property type="protein sequence ID" value="WSD13784.1"/>
    <property type="molecule type" value="Genomic_DNA"/>
</dbReference>
<gene>
    <name evidence="3" type="ORF">OHB35_11330</name>
</gene>
<reference evidence="3 4" key="1">
    <citation type="submission" date="2022-10" db="EMBL/GenBank/DDBJ databases">
        <title>The complete genomes of actinobacterial strains from the NBC collection.</title>
        <authorList>
            <person name="Joergensen T.S."/>
            <person name="Alvarez Arevalo M."/>
            <person name="Sterndorff E.B."/>
            <person name="Faurdal D."/>
            <person name="Vuksanovic O."/>
            <person name="Mourched A.-S."/>
            <person name="Charusanti P."/>
            <person name="Shaw S."/>
            <person name="Blin K."/>
            <person name="Weber T."/>
        </authorList>
    </citation>
    <scope>NUCLEOTIDE SEQUENCE [LARGE SCALE GENOMIC DNA]</scope>
    <source>
        <strain evidence="3 4">NBC 01752</strain>
    </source>
</reference>
<evidence type="ECO:0000313" key="3">
    <source>
        <dbReference type="EMBL" id="WSD13784.1"/>
    </source>
</evidence>
<feature type="domain" description="Helix-turn-helix" evidence="2">
    <location>
        <begin position="135"/>
        <end position="181"/>
    </location>
</feature>
<evidence type="ECO:0000256" key="1">
    <source>
        <dbReference type="SAM" id="MobiDB-lite"/>
    </source>
</evidence>
<dbReference type="Gene3D" id="1.10.10.60">
    <property type="entry name" value="Homeodomain-like"/>
    <property type="match status" value="1"/>
</dbReference>
<accession>A0ABZ1H5E7</accession>
<proteinExistence type="predicted"/>
<evidence type="ECO:0000313" key="4">
    <source>
        <dbReference type="Proteomes" id="UP001340816"/>
    </source>
</evidence>
<feature type="compositionally biased region" description="Basic residues" evidence="1">
    <location>
        <begin position="180"/>
        <end position="195"/>
    </location>
</feature>
<feature type="region of interest" description="Disordered" evidence="1">
    <location>
        <begin position="176"/>
        <end position="195"/>
    </location>
</feature>
<protein>
    <submittedName>
        <fullName evidence="3">Helix-turn-helix domain-containing protein</fullName>
    </submittedName>
</protein>